<dbReference type="InterPro" id="IPR002060">
    <property type="entry name" value="Squ/phyt_synthse"/>
</dbReference>
<sequence length="315" mass="35812">MLVVRSVTKRRAALHGAALGSVRSQHTNDGSHLREAVRKFDYDHYVCGLLFPQDKRSSFFAIRAMNAELASVKDSIRSNPATGKIRMQWWRENIYNLYSPRATRAVPETMLLRALSKAIDDHELTRRWFERLLDARDEDLDTDQPHTLHELEVYADKTAASLLYLTLECLGVRDGAADRAAGHAGVAVGLTTLLRGTPYHLAHNQLYLPEDLLLKHDLTNEHFEAASQDPAEGKKLAPVVFEVACLALEHLRASRELTRDVPKEARPALLSVVSSSMYLEQLERVNFNVFDPSLMQRSPMQLHLQVLKNYFLRKY</sequence>
<keyword evidence="5" id="KW-1185">Reference proteome</keyword>
<dbReference type="AlphaFoldDB" id="A0A8K1C5K0"/>
<reference evidence="4" key="1">
    <citation type="submission" date="2019-03" db="EMBL/GenBank/DDBJ databases">
        <title>Long read genome sequence of the mycoparasitic Pythium oligandrum ATCC 38472 isolated from sugarbeet rhizosphere.</title>
        <authorList>
            <person name="Gaulin E."/>
        </authorList>
    </citation>
    <scope>NUCLEOTIDE SEQUENCE</scope>
    <source>
        <strain evidence="4">ATCC 38472_TT</strain>
    </source>
</reference>
<gene>
    <name evidence="4" type="ORF">Poli38472_002857</name>
</gene>
<dbReference type="EMBL" id="SPLM01000144">
    <property type="protein sequence ID" value="TMW56932.1"/>
    <property type="molecule type" value="Genomic_DNA"/>
</dbReference>
<evidence type="ECO:0000256" key="3">
    <source>
        <dbReference type="ARBA" id="ARBA00022746"/>
    </source>
</evidence>
<dbReference type="GO" id="GO:0016117">
    <property type="term" value="P:carotenoid biosynthetic process"/>
    <property type="evidence" value="ECO:0007669"/>
    <property type="project" value="UniProtKB-KW"/>
</dbReference>
<dbReference type="OrthoDB" id="270318at2759"/>
<comment type="catalytic activity">
    <reaction evidence="1">
        <text>2 (2E,6E,10E)-geranylgeranyl diphosphate = 15-cis-phytoene + 2 diphosphate</text>
        <dbReference type="Rhea" id="RHEA:34475"/>
        <dbReference type="ChEBI" id="CHEBI:27787"/>
        <dbReference type="ChEBI" id="CHEBI:33019"/>
        <dbReference type="ChEBI" id="CHEBI:58756"/>
        <dbReference type="EC" id="2.5.1.32"/>
    </reaction>
</comment>
<evidence type="ECO:0000256" key="2">
    <source>
        <dbReference type="ARBA" id="ARBA00012396"/>
    </source>
</evidence>
<organism evidence="4 5">
    <name type="scientific">Pythium oligandrum</name>
    <name type="common">Mycoparasitic fungus</name>
    <dbReference type="NCBI Taxonomy" id="41045"/>
    <lineage>
        <taxon>Eukaryota</taxon>
        <taxon>Sar</taxon>
        <taxon>Stramenopiles</taxon>
        <taxon>Oomycota</taxon>
        <taxon>Peronosporomycetes</taxon>
        <taxon>Pythiales</taxon>
        <taxon>Pythiaceae</taxon>
        <taxon>Pythium</taxon>
    </lineage>
</organism>
<dbReference type="Proteomes" id="UP000794436">
    <property type="component" value="Unassembled WGS sequence"/>
</dbReference>
<dbReference type="SUPFAM" id="SSF48576">
    <property type="entry name" value="Terpenoid synthases"/>
    <property type="match status" value="1"/>
</dbReference>
<evidence type="ECO:0000313" key="4">
    <source>
        <dbReference type="EMBL" id="TMW56932.1"/>
    </source>
</evidence>
<dbReference type="EC" id="2.5.1.32" evidence="2"/>
<proteinExistence type="predicted"/>
<dbReference type="Gene3D" id="1.10.600.10">
    <property type="entry name" value="Farnesyl Diphosphate Synthase"/>
    <property type="match status" value="1"/>
</dbReference>
<evidence type="ECO:0000313" key="5">
    <source>
        <dbReference type="Proteomes" id="UP000794436"/>
    </source>
</evidence>
<name>A0A8K1C5K0_PYTOL</name>
<comment type="caution">
    <text evidence="4">The sequence shown here is derived from an EMBL/GenBank/DDBJ whole genome shotgun (WGS) entry which is preliminary data.</text>
</comment>
<dbReference type="Pfam" id="PF00494">
    <property type="entry name" value="SQS_PSY"/>
    <property type="match status" value="1"/>
</dbReference>
<evidence type="ECO:0000256" key="1">
    <source>
        <dbReference type="ARBA" id="ARBA00001805"/>
    </source>
</evidence>
<dbReference type="PANTHER" id="PTHR31480">
    <property type="entry name" value="BIFUNCTIONAL LYCOPENE CYCLASE/PHYTOENE SYNTHASE"/>
    <property type="match status" value="1"/>
</dbReference>
<protein>
    <recommendedName>
        <fullName evidence="2">15-cis-phytoene synthase</fullName>
        <ecNumber evidence="2">2.5.1.32</ecNumber>
    </recommendedName>
</protein>
<keyword evidence="3" id="KW-0125">Carotenoid biosynthesis</keyword>
<accession>A0A8K1C5K0</accession>
<dbReference type="InterPro" id="IPR008949">
    <property type="entry name" value="Isoprenoid_synthase_dom_sf"/>
</dbReference>